<proteinExistence type="inferred from homology"/>
<evidence type="ECO:0000256" key="4">
    <source>
        <dbReference type="ARBA" id="ARBA00022694"/>
    </source>
</evidence>
<protein>
    <recommendedName>
        <fullName evidence="3">tRNA (adenine(58)-N(1))-methyltransferase non-catalytic subunit TRM6</fullName>
    </recommendedName>
    <alternativeName>
        <fullName evidence="6">tRNA(m1A58)-methyltransferase subunit TRM6</fullName>
    </alternativeName>
</protein>
<dbReference type="Gene3D" id="3.40.50.150">
    <property type="entry name" value="Vaccinia Virus protein VP39"/>
    <property type="match status" value="1"/>
</dbReference>
<dbReference type="PANTHER" id="PTHR12945:SF0">
    <property type="entry name" value="TRNA (ADENINE(58)-N(1))-METHYLTRANSFERASE NON-CATALYTIC SUBUNIT TRM6"/>
    <property type="match status" value="1"/>
</dbReference>
<gene>
    <name evidence="7" type="ORF">KFE25_006897</name>
</gene>
<evidence type="ECO:0000256" key="2">
    <source>
        <dbReference type="ARBA" id="ARBA00008320"/>
    </source>
</evidence>
<keyword evidence="5" id="KW-0539">Nucleus</keyword>
<keyword evidence="8" id="KW-1185">Reference proteome</keyword>
<dbReference type="EMBL" id="JAGTXO010000005">
    <property type="protein sequence ID" value="KAG8467845.1"/>
    <property type="molecule type" value="Genomic_DNA"/>
</dbReference>
<comment type="similarity">
    <text evidence="2">Belongs to the TRM6/GCD10 family.</text>
</comment>
<dbReference type="SUPFAM" id="SSF53335">
    <property type="entry name" value="S-adenosyl-L-methionine-dependent methyltransferases"/>
    <property type="match status" value="1"/>
</dbReference>
<dbReference type="GO" id="GO:0030488">
    <property type="term" value="P:tRNA methylation"/>
    <property type="evidence" value="ECO:0007669"/>
    <property type="project" value="InterPro"/>
</dbReference>
<dbReference type="GO" id="GO:0005634">
    <property type="term" value="C:nucleus"/>
    <property type="evidence" value="ECO:0007669"/>
    <property type="project" value="UniProtKB-SubCell"/>
</dbReference>
<dbReference type="PANTHER" id="PTHR12945">
    <property type="entry name" value="TRANSLATION INITIATION FACTOR EIF3-RELATED"/>
    <property type="match status" value="1"/>
</dbReference>
<evidence type="ECO:0000256" key="5">
    <source>
        <dbReference type="ARBA" id="ARBA00023242"/>
    </source>
</evidence>
<dbReference type="InterPro" id="IPR017423">
    <property type="entry name" value="TRM6"/>
</dbReference>
<dbReference type="OMA" id="TRCRPYQ"/>
<dbReference type="Pfam" id="PF04189">
    <property type="entry name" value="Gcd10p"/>
    <property type="match status" value="1"/>
</dbReference>
<keyword evidence="4" id="KW-0819">tRNA processing</keyword>
<dbReference type="AlphaFoldDB" id="A0A8J5XYJ7"/>
<dbReference type="InterPro" id="IPR029063">
    <property type="entry name" value="SAM-dependent_MTases_sf"/>
</dbReference>
<reference evidence="7" key="1">
    <citation type="submission" date="2021-05" db="EMBL/GenBank/DDBJ databases">
        <title>The genome of the haptophyte Pavlova lutheri (Diacronema luteri, Pavlovales) - a model for lipid biosynthesis in eukaryotic algae.</title>
        <authorList>
            <person name="Hulatt C.J."/>
            <person name="Posewitz M.C."/>
        </authorList>
    </citation>
    <scope>NUCLEOTIDE SEQUENCE</scope>
    <source>
        <strain evidence="7">NIVA-4/92</strain>
    </source>
</reference>
<evidence type="ECO:0000313" key="8">
    <source>
        <dbReference type="Proteomes" id="UP000751190"/>
    </source>
</evidence>
<dbReference type="GO" id="GO:0031515">
    <property type="term" value="C:tRNA (m1A) methyltransferase complex"/>
    <property type="evidence" value="ECO:0007669"/>
    <property type="project" value="InterPro"/>
</dbReference>
<evidence type="ECO:0000256" key="6">
    <source>
        <dbReference type="ARBA" id="ARBA00032319"/>
    </source>
</evidence>
<dbReference type="OrthoDB" id="10254665at2759"/>
<evidence type="ECO:0000256" key="1">
    <source>
        <dbReference type="ARBA" id="ARBA00004123"/>
    </source>
</evidence>
<accession>A0A8J5XYJ7</accession>
<comment type="caution">
    <text evidence="7">The sequence shown here is derived from an EMBL/GenBank/DDBJ whole genome shotgun (WGS) entry which is preliminary data.</text>
</comment>
<comment type="subcellular location">
    <subcellularLocation>
        <location evidence="1">Nucleus</location>
    </subcellularLocation>
</comment>
<name>A0A8J5XYJ7_DIALT</name>
<evidence type="ECO:0000313" key="7">
    <source>
        <dbReference type="EMBL" id="KAG8467845.1"/>
    </source>
</evidence>
<sequence>MADGDDAAVQDDGIVHEGQWVIVATNGEKRLVKVDATNRVYIDHARLPALGLVGVPFGAIVTSAGGNLAIDDRLAEDVTGTFAEWARAAEASSEMQRTNKALFDDGTAQSLSAAEIATLRAQGMQGEDLVREIAQHSATFEGKSTFSQHKYLKKKARKYTPVVQVLRPTPVELCETYAQLGKLDKILELRADSLALLLARSNVRAGARVLVVDTGIGLVTGALAQRMAGLGSLLVAHARPHVPLDGVHMLNTPPDGWAAISAAPLDDVRTALEDMAASGAHVSAPRAFDSVAAAPAGAAATAEGAPAVAAAATLVRSAGRSFRRLSPAETAQWLADGCDSLVIAMSATTPELVRTLVRALRPSGSVAVYNACMQPLAQLTHELARDGSPVMNAQMCESWAREYQVLPNRTHPMMTNVLPTGYVLSGFARPRADVRA</sequence>
<evidence type="ECO:0000256" key="3">
    <source>
        <dbReference type="ARBA" id="ARBA00021704"/>
    </source>
</evidence>
<dbReference type="Proteomes" id="UP000751190">
    <property type="component" value="Unassembled WGS sequence"/>
</dbReference>
<organism evidence="7 8">
    <name type="scientific">Diacronema lutheri</name>
    <name type="common">Unicellular marine alga</name>
    <name type="synonym">Monochrysis lutheri</name>
    <dbReference type="NCBI Taxonomy" id="2081491"/>
    <lineage>
        <taxon>Eukaryota</taxon>
        <taxon>Haptista</taxon>
        <taxon>Haptophyta</taxon>
        <taxon>Pavlovophyceae</taxon>
        <taxon>Pavlovales</taxon>
        <taxon>Pavlovaceae</taxon>
        <taxon>Diacronema</taxon>
    </lineage>
</organism>